<proteinExistence type="predicted"/>
<comment type="caution">
    <text evidence="2">The sequence shown here is derived from an EMBL/GenBank/DDBJ whole genome shotgun (WGS) entry which is preliminary data.</text>
</comment>
<evidence type="ECO:0000313" key="3">
    <source>
        <dbReference type="Proteomes" id="UP001603857"/>
    </source>
</evidence>
<evidence type="ECO:0000313" key="2">
    <source>
        <dbReference type="EMBL" id="KAL2330664.1"/>
    </source>
</evidence>
<gene>
    <name evidence="2" type="ORF">Fmac_018245</name>
</gene>
<dbReference type="AlphaFoldDB" id="A0ABD1M4E7"/>
<protein>
    <submittedName>
        <fullName evidence="2">Uncharacterized protein</fullName>
    </submittedName>
</protein>
<sequence length="307" mass="36023">MMQEDLTLTRSDAQKWWEIAQQRTTSLSELKEKEKKGLAQMQRICEEKDRALDNMNELNAKAMARDVKETEDELHRHHNPPLSPILERGEPSSRYARKFLRAPHQQRGTMLQSHCNRVESLQNFTLHPIRSLDCKILCTMGWEDDMRYILNIGWPFLMSFHPKIYPRATMVFYWMNGAYHSTTLDDFNIQCGLISSEDIYTEEYQTAYLAKPDYLSVEDIWREIIGNPVMPTHMKGSQLNNALRVCHKLIASTIHGKHDSQGIVTQQDLFSLYYMHMGWKCNLDYFFLEHVKALGNERAWYNARGTL</sequence>
<evidence type="ECO:0000256" key="1">
    <source>
        <dbReference type="SAM" id="Coils"/>
    </source>
</evidence>
<name>A0ABD1M4E7_9FABA</name>
<keyword evidence="3" id="KW-1185">Reference proteome</keyword>
<feature type="coiled-coil region" evidence="1">
    <location>
        <begin position="38"/>
        <end position="65"/>
    </location>
</feature>
<organism evidence="2 3">
    <name type="scientific">Flemingia macrophylla</name>
    <dbReference type="NCBI Taxonomy" id="520843"/>
    <lineage>
        <taxon>Eukaryota</taxon>
        <taxon>Viridiplantae</taxon>
        <taxon>Streptophyta</taxon>
        <taxon>Embryophyta</taxon>
        <taxon>Tracheophyta</taxon>
        <taxon>Spermatophyta</taxon>
        <taxon>Magnoliopsida</taxon>
        <taxon>eudicotyledons</taxon>
        <taxon>Gunneridae</taxon>
        <taxon>Pentapetalae</taxon>
        <taxon>rosids</taxon>
        <taxon>fabids</taxon>
        <taxon>Fabales</taxon>
        <taxon>Fabaceae</taxon>
        <taxon>Papilionoideae</taxon>
        <taxon>50 kb inversion clade</taxon>
        <taxon>NPAAA clade</taxon>
        <taxon>indigoferoid/millettioid clade</taxon>
        <taxon>Phaseoleae</taxon>
        <taxon>Flemingia</taxon>
    </lineage>
</organism>
<reference evidence="2 3" key="1">
    <citation type="submission" date="2024-08" db="EMBL/GenBank/DDBJ databases">
        <title>Insights into the chromosomal genome structure of Flemingia macrophylla.</title>
        <authorList>
            <person name="Ding Y."/>
            <person name="Zhao Y."/>
            <person name="Bi W."/>
            <person name="Wu M."/>
            <person name="Zhao G."/>
            <person name="Gong Y."/>
            <person name="Li W."/>
            <person name="Zhang P."/>
        </authorList>
    </citation>
    <scope>NUCLEOTIDE SEQUENCE [LARGE SCALE GENOMIC DNA]</scope>
    <source>
        <strain evidence="2">DYQJB</strain>
        <tissue evidence="2">Leaf</tissue>
    </source>
</reference>
<accession>A0ABD1M4E7</accession>
<dbReference type="EMBL" id="JBGMDY010000006">
    <property type="protein sequence ID" value="KAL2330664.1"/>
    <property type="molecule type" value="Genomic_DNA"/>
</dbReference>
<dbReference type="Proteomes" id="UP001603857">
    <property type="component" value="Unassembled WGS sequence"/>
</dbReference>
<keyword evidence="1" id="KW-0175">Coiled coil</keyword>